<dbReference type="EMBL" id="CAJNOQ010003715">
    <property type="protein sequence ID" value="CAF1026427.1"/>
    <property type="molecule type" value="Genomic_DNA"/>
</dbReference>
<keyword evidence="2" id="KW-0812">Transmembrane</keyword>
<evidence type="ECO:0000313" key="4">
    <source>
        <dbReference type="EMBL" id="CAF1026427.1"/>
    </source>
</evidence>
<proteinExistence type="predicted"/>
<dbReference type="EMBL" id="CAJOBA010002990">
    <property type="protein sequence ID" value="CAF3666731.1"/>
    <property type="molecule type" value="Genomic_DNA"/>
</dbReference>
<dbReference type="OrthoDB" id="10019118at2759"/>
<feature type="region of interest" description="Disordered" evidence="1">
    <location>
        <begin position="324"/>
        <end position="347"/>
    </location>
</feature>
<comment type="caution">
    <text evidence="4">The sequence shown here is derived from an EMBL/GenBank/DDBJ whole genome shotgun (WGS) entry which is preliminary data.</text>
</comment>
<evidence type="ECO:0000313" key="6">
    <source>
        <dbReference type="EMBL" id="CAF3797544.1"/>
    </source>
</evidence>
<evidence type="ECO:0000313" key="7">
    <source>
        <dbReference type="Proteomes" id="UP000663829"/>
    </source>
</evidence>
<gene>
    <name evidence="4" type="ORF">GPM918_LOCUS15053</name>
    <name evidence="3" type="ORF">OVA965_LOCUS8738</name>
    <name evidence="6" type="ORF">SRO942_LOCUS15053</name>
    <name evidence="5" type="ORF">TMI583_LOCUS8734</name>
</gene>
<accession>A0A814IUH3</accession>
<feature type="compositionally biased region" description="Low complexity" evidence="1">
    <location>
        <begin position="334"/>
        <end position="347"/>
    </location>
</feature>
<protein>
    <submittedName>
        <fullName evidence="4">Uncharacterized protein</fullName>
    </submittedName>
</protein>
<keyword evidence="7" id="KW-1185">Reference proteome</keyword>
<dbReference type="Proteomes" id="UP000663829">
    <property type="component" value="Unassembled WGS sequence"/>
</dbReference>
<reference evidence="4" key="1">
    <citation type="submission" date="2021-02" db="EMBL/GenBank/DDBJ databases">
        <authorList>
            <person name="Nowell W R."/>
        </authorList>
    </citation>
    <scope>NUCLEOTIDE SEQUENCE</scope>
</reference>
<sequence length="385" mass="44379">MIFSSVHTHSIDINRAGQLNYKINSVGTILYIDVTNRLPVSLRLSGAVEYCCTLSHCFGVRVLGGDFGTFETNEKKNITFLWSGREFQRLDGYCNVTLVYAPDGVTNHFRTVQITVNYMLNNVLLIQRKPRSKKKKKRSIDVLSFIGSDEQETLSEEDLDDNSPFQTPNRQDKHYVKCLQSNHLLNRYHNRCENLNYLSQKFSYDLFHYNKTLTQSDLFQSYDHRQIKTLCINGKQENQQCICNTGYVSVPINQKLYRPLNYIHKLCTHRITPVKHMNLHLMIIIACFLFGLYLAILIISGLLVGTYYMQIERKHTTAVINQNQNTEEEDEQNSEMATSSSSSVNNLSPNDNCTMSKSISYVQPFVILELPIDLQKNVDEQIVTK</sequence>
<dbReference type="EMBL" id="CAJOBC010003715">
    <property type="protein sequence ID" value="CAF3797544.1"/>
    <property type="molecule type" value="Genomic_DNA"/>
</dbReference>
<dbReference type="Proteomes" id="UP000677228">
    <property type="component" value="Unassembled WGS sequence"/>
</dbReference>
<evidence type="ECO:0000256" key="2">
    <source>
        <dbReference type="SAM" id="Phobius"/>
    </source>
</evidence>
<dbReference type="AlphaFoldDB" id="A0A814IUH3"/>
<dbReference type="EMBL" id="CAJNOK010002989">
    <property type="protein sequence ID" value="CAF0883347.1"/>
    <property type="molecule type" value="Genomic_DNA"/>
</dbReference>
<evidence type="ECO:0000256" key="1">
    <source>
        <dbReference type="SAM" id="MobiDB-lite"/>
    </source>
</evidence>
<dbReference type="Proteomes" id="UP000681722">
    <property type="component" value="Unassembled WGS sequence"/>
</dbReference>
<organism evidence="4 7">
    <name type="scientific">Didymodactylos carnosus</name>
    <dbReference type="NCBI Taxonomy" id="1234261"/>
    <lineage>
        <taxon>Eukaryota</taxon>
        <taxon>Metazoa</taxon>
        <taxon>Spiralia</taxon>
        <taxon>Gnathifera</taxon>
        <taxon>Rotifera</taxon>
        <taxon>Eurotatoria</taxon>
        <taxon>Bdelloidea</taxon>
        <taxon>Philodinida</taxon>
        <taxon>Philodinidae</taxon>
        <taxon>Didymodactylos</taxon>
    </lineage>
</organism>
<keyword evidence="2" id="KW-1133">Transmembrane helix</keyword>
<evidence type="ECO:0000313" key="3">
    <source>
        <dbReference type="EMBL" id="CAF0883347.1"/>
    </source>
</evidence>
<evidence type="ECO:0000313" key="5">
    <source>
        <dbReference type="EMBL" id="CAF3666731.1"/>
    </source>
</evidence>
<dbReference type="Proteomes" id="UP000682733">
    <property type="component" value="Unassembled WGS sequence"/>
</dbReference>
<keyword evidence="2" id="KW-0472">Membrane</keyword>
<feature type="transmembrane region" description="Helical" evidence="2">
    <location>
        <begin position="279"/>
        <end position="304"/>
    </location>
</feature>
<name>A0A814IUH3_9BILA</name>